<dbReference type="SUPFAM" id="SSF52540">
    <property type="entry name" value="P-loop containing nucleoside triphosphate hydrolases"/>
    <property type="match status" value="2"/>
</dbReference>
<dbReference type="OrthoDB" id="5330228at2759"/>
<dbReference type="SMART" id="SM00487">
    <property type="entry name" value="DEXDc"/>
    <property type="match status" value="1"/>
</dbReference>
<dbReference type="InterPro" id="IPR000330">
    <property type="entry name" value="SNF2_N"/>
</dbReference>
<dbReference type="InterPro" id="IPR014001">
    <property type="entry name" value="Helicase_ATP-bd"/>
</dbReference>
<accession>A0A9P4NVZ3</accession>
<keyword evidence="3 7" id="KW-0863">Zinc-finger</keyword>
<dbReference type="InterPro" id="IPR052583">
    <property type="entry name" value="ATP-helicase/E3_Ub-Ligase"/>
</dbReference>
<dbReference type="CDD" id="cd18793">
    <property type="entry name" value="SF2_C_SNF"/>
    <property type="match status" value="1"/>
</dbReference>
<dbReference type="GO" id="GO:0000209">
    <property type="term" value="P:protein polyubiquitination"/>
    <property type="evidence" value="ECO:0007669"/>
    <property type="project" value="TreeGrafter"/>
</dbReference>
<dbReference type="InterPro" id="IPR049730">
    <property type="entry name" value="SNF2/RAD54-like_C"/>
</dbReference>
<dbReference type="GO" id="GO:0016787">
    <property type="term" value="F:hydrolase activity"/>
    <property type="evidence" value="ECO:0007669"/>
    <property type="project" value="UniProtKB-KW"/>
</dbReference>
<dbReference type="GO" id="GO:0005634">
    <property type="term" value="C:nucleus"/>
    <property type="evidence" value="ECO:0007669"/>
    <property type="project" value="TreeGrafter"/>
</dbReference>
<feature type="compositionally biased region" description="Polar residues" evidence="8">
    <location>
        <begin position="1206"/>
        <end position="1230"/>
    </location>
</feature>
<feature type="compositionally biased region" description="Basic and acidic residues" evidence="8">
    <location>
        <begin position="746"/>
        <end position="757"/>
    </location>
</feature>
<reference evidence="11" key="1">
    <citation type="journal article" date="2020" name="Stud. Mycol.">
        <title>101 Dothideomycetes genomes: a test case for predicting lifestyles and emergence of pathogens.</title>
        <authorList>
            <person name="Haridas S."/>
            <person name="Albert R."/>
            <person name="Binder M."/>
            <person name="Bloem J."/>
            <person name="Labutti K."/>
            <person name="Salamov A."/>
            <person name="Andreopoulos B."/>
            <person name="Baker S."/>
            <person name="Barry K."/>
            <person name="Bills G."/>
            <person name="Bluhm B."/>
            <person name="Cannon C."/>
            <person name="Castanera R."/>
            <person name="Culley D."/>
            <person name="Daum C."/>
            <person name="Ezra D."/>
            <person name="Gonzalez J."/>
            <person name="Henrissat B."/>
            <person name="Kuo A."/>
            <person name="Liang C."/>
            <person name="Lipzen A."/>
            <person name="Lutzoni F."/>
            <person name="Magnuson J."/>
            <person name="Mondo S."/>
            <person name="Nolan M."/>
            <person name="Ohm R."/>
            <person name="Pangilinan J."/>
            <person name="Park H.-J."/>
            <person name="Ramirez L."/>
            <person name="Alfaro M."/>
            <person name="Sun H."/>
            <person name="Tritt A."/>
            <person name="Yoshinaga Y."/>
            <person name="Zwiers L.-H."/>
            <person name="Turgeon B."/>
            <person name="Goodwin S."/>
            <person name="Spatafora J."/>
            <person name="Crous P."/>
            <person name="Grigoriev I."/>
        </authorList>
    </citation>
    <scope>NUCLEOTIDE SEQUENCE</scope>
    <source>
        <strain evidence="11">CBS 130266</strain>
    </source>
</reference>
<dbReference type="InterPro" id="IPR027417">
    <property type="entry name" value="P-loop_NTPase"/>
</dbReference>
<evidence type="ECO:0000256" key="5">
    <source>
        <dbReference type="ARBA" id="ARBA00022833"/>
    </source>
</evidence>
<evidence type="ECO:0000256" key="3">
    <source>
        <dbReference type="ARBA" id="ARBA00022771"/>
    </source>
</evidence>
<dbReference type="PROSITE" id="PS00518">
    <property type="entry name" value="ZF_RING_1"/>
    <property type="match status" value="1"/>
</dbReference>
<dbReference type="Proteomes" id="UP000800235">
    <property type="component" value="Unassembled WGS sequence"/>
</dbReference>
<evidence type="ECO:0000259" key="10">
    <source>
        <dbReference type="PROSITE" id="PS51192"/>
    </source>
</evidence>
<feature type="domain" description="Helicase ATP-binding" evidence="10">
    <location>
        <begin position="317"/>
        <end position="521"/>
    </location>
</feature>
<sequence length="1500" mass="168378">MAIVELHGEFSIVPEKSKSKSSKLTPHDLLSHLLSPPANEGLEPPRKKQRVNEGGAFPATAVNDENSVVLACMEMRLRTPLVKKIAKQNLHSPPSPIGILQVKIGNSFQLDLRNLSSLATKVIAIVNFDNLNEFSKENHELLNRIVDLRPSSTSGSQDAPLVWSRCTLEVENGALLIRARLLWSVERSSLDFKHVSYYTTLLDAYIPQDRGASTTSWSPQDFYENVHVPSTDLEVSSHVQNSRLESVLYPFQQRAVDWLLKREGAVFDQSGVVTTPSIQPLALELPPTFYRMQDAHGEECFISYARGVIVKNPSALPNYNSDLRGGILAEEMGLGKTVEIIALIALHRRSKSSLNPSQDGLAMSDATLIITPNHILAQWKNEIESHAPHLSVFHYQGLSAKETKKTKGTNTVEHLLKYDIVLTTYNVLAKEIHYAQTPSDRSLRRTQNRQTEEHVHPRSPLVLINWWRVCLDEAQMIESGVSQAAKVARLIPRLNAWAVSGTPIRKNVDDLLGLLIFLQYEPYCSSKKLWSRVGKLASSQIFGQIALRHTKHKVAHELRLPQQKRMVITMPFTAVEEENYHDLFSQMCEAVGLNLDGAPLAQDWTPNSAHVIEQMRTWLRRLRETCLHPNVGARNRRALGRRQKKGPLRTVGEVLEVMIEGNETELRAEERKLVWANINRAHIIANDKSNFERSKEALVIYQVALEKAKTFVVDCRRELAAEKARAAVDDQELGTASPTEDSADETDAHEKVEEKGGRVASLQRHLRSALEVLHVCNFFVGTSYFQIKGNEELTMRDSPESLLLEELETKHYEEAKLIRQEMLQESRTKATAVMRTISSKQNAKGKGSKKGFSKLPFSQMADVPVLDDLGGIENRKLLDRLDEVSRLLDTQAAQAWEWRAKIVDFLLKPLVDEDLDGQEKTGDEYEDSTKLQDDLFVYVLAFRASAADRHRLIMGQENLLIENEVKGALIQATKGLGTGPPETRNYGHAPALMKEVLNIRNKIKTKKEVTSLRGVISELRSLHAQLQWQGDGGSSRAQIEVSIVERQLHDTQAIMLNQTQILETLEKEQELFRKAMNERVEYYRQLQAISDQVAPYREELNDELDAGALADATKREDTYANKLATLRTKRRFLLHLRAESTSQTQGRICVICTDEFENGVLTVCGHQYCKECIGAWWRAHRSCPECRRQLSLVDFHDITYKPQNIRAQEESTMTGSPSKSAQSSGVGSPGSSTASIYSDISSSTMDEIKCIDLNGSSYGTKIDTIARHLLFLRKNDPGAKSIIFSQYSDYLMVLSDALCHFKIGHVSIRTAGGIEKFRADPAMECLLLDAKSDSSGLNLVNASHIFLCEPLLNPSIELQAIARVHRIGQFRDTMVYMYLIEDTVEEAIYDISVARRLAHLSTTSTLATASGRATPMVDSIKESVLDHANSLELQQKPVGTLLDKGKSAGEIVERDDLWNCLFRNARRRRGNVAGEALSREVGRHLRAEAAEERLMTDAEA</sequence>
<evidence type="ECO:0000313" key="12">
    <source>
        <dbReference type="Proteomes" id="UP000800235"/>
    </source>
</evidence>
<feature type="region of interest" description="Disordered" evidence="8">
    <location>
        <begin position="16"/>
        <end position="51"/>
    </location>
</feature>
<evidence type="ECO:0000256" key="8">
    <source>
        <dbReference type="SAM" id="MobiDB-lite"/>
    </source>
</evidence>
<dbReference type="Pfam" id="PF13923">
    <property type="entry name" value="zf-C3HC4_2"/>
    <property type="match status" value="1"/>
</dbReference>
<dbReference type="PROSITE" id="PS51192">
    <property type="entry name" value="HELICASE_ATP_BIND_1"/>
    <property type="match status" value="1"/>
</dbReference>
<keyword evidence="4" id="KW-0378">Hydrolase</keyword>
<dbReference type="Gene3D" id="3.40.50.300">
    <property type="entry name" value="P-loop containing nucleotide triphosphate hydrolases"/>
    <property type="match status" value="1"/>
</dbReference>
<evidence type="ECO:0000256" key="7">
    <source>
        <dbReference type="PROSITE-ProRule" id="PRU00175"/>
    </source>
</evidence>
<dbReference type="InterPro" id="IPR001650">
    <property type="entry name" value="Helicase_C-like"/>
</dbReference>
<dbReference type="InterPro" id="IPR001841">
    <property type="entry name" value="Znf_RING"/>
</dbReference>
<dbReference type="InterPro" id="IPR059033">
    <property type="entry name" value="C144_05_dom"/>
</dbReference>
<keyword evidence="2" id="KW-0547">Nucleotide-binding</keyword>
<keyword evidence="6" id="KW-0067">ATP-binding</keyword>
<feature type="domain" description="RING-type" evidence="9">
    <location>
        <begin position="1149"/>
        <end position="1187"/>
    </location>
</feature>
<dbReference type="InterPro" id="IPR013083">
    <property type="entry name" value="Znf_RING/FYVE/PHD"/>
</dbReference>
<gene>
    <name evidence="11" type="ORF">EJ08DRAFT_607553</name>
</gene>
<dbReference type="Pfam" id="PF00271">
    <property type="entry name" value="Helicase_C"/>
    <property type="match status" value="1"/>
</dbReference>
<protein>
    <submittedName>
        <fullName evidence="11">Uncharacterized protein</fullName>
    </submittedName>
</protein>
<organism evidence="11 12">
    <name type="scientific">Tothia fuscella</name>
    <dbReference type="NCBI Taxonomy" id="1048955"/>
    <lineage>
        <taxon>Eukaryota</taxon>
        <taxon>Fungi</taxon>
        <taxon>Dikarya</taxon>
        <taxon>Ascomycota</taxon>
        <taxon>Pezizomycotina</taxon>
        <taxon>Dothideomycetes</taxon>
        <taxon>Pleosporomycetidae</taxon>
        <taxon>Venturiales</taxon>
        <taxon>Cylindrosympodiaceae</taxon>
        <taxon>Tothia</taxon>
    </lineage>
</organism>
<evidence type="ECO:0000259" key="9">
    <source>
        <dbReference type="PROSITE" id="PS50089"/>
    </source>
</evidence>
<evidence type="ECO:0000256" key="4">
    <source>
        <dbReference type="ARBA" id="ARBA00022801"/>
    </source>
</evidence>
<dbReference type="Pfam" id="PF00176">
    <property type="entry name" value="SNF2-rel_dom"/>
    <property type="match status" value="1"/>
</dbReference>
<feature type="region of interest" description="Disordered" evidence="8">
    <location>
        <begin position="728"/>
        <end position="757"/>
    </location>
</feature>
<dbReference type="EMBL" id="MU007021">
    <property type="protein sequence ID" value="KAF2433314.1"/>
    <property type="molecule type" value="Genomic_DNA"/>
</dbReference>
<dbReference type="InterPro" id="IPR038718">
    <property type="entry name" value="SNF2-like_sf"/>
</dbReference>
<proteinExistence type="predicted"/>
<dbReference type="PANTHER" id="PTHR45865">
    <property type="entry name" value="E3 UBIQUITIN-PROTEIN LIGASE SHPRH FAMILY MEMBER"/>
    <property type="match status" value="1"/>
</dbReference>
<dbReference type="GO" id="GO:0008270">
    <property type="term" value="F:zinc ion binding"/>
    <property type="evidence" value="ECO:0007669"/>
    <property type="project" value="UniProtKB-KW"/>
</dbReference>
<name>A0A9P4NVZ3_9PEZI</name>
<dbReference type="Pfam" id="PF26021">
    <property type="entry name" value="Ferritin_C144_05"/>
    <property type="match status" value="1"/>
</dbReference>
<evidence type="ECO:0000313" key="11">
    <source>
        <dbReference type="EMBL" id="KAF2433314.1"/>
    </source>
</evidence>
<dbReference type="SUPFAM" id="SSF57850">
    <property type="entry name" value="RING/U-box"/>
    <property type="match status" value="1"/>
</dbReference>
<evidence type="ECO:0000256" key="6">
    <source>
        <dbReference type="ARBA" id="ARBA00022840"/>
    </source>
</evidence>
<evidence type="ECO:0000256" key="2">
    <source>
        <dbReference type="ARBA" id="ARBA00022741"/>
    </source>
</evidence>
<dbReference type="Gene3D" id="3.30.40.10">
    <property type="entry name" value="Zinc/RING finger domain, C3HC4 (zinc finger)"/>
    <property type="match status" value="1"/>
</dbReference>
<dbReference type="PANTHER" id="PTHR45865:SF1">
    <property type="entry name" value="E3 UBIQUITIN-PROTEIN LIGASE SHPRH"/>
    <property type="match status" value="1"/>
</dbReference>
<feature type="region of interest" description="Disordered" evidence="8">
    <location>
        <begin position="1206"/>
        <end position="1234"/>
    </location>
</feature>
<dbReference type="Gene3D" id="3.40.50.10810">
    <property type="entry name" value="Tandem AAA-ATPase domain"/>
    <property type="match status" value="1"/>
</dbReference>
<dbReference type="PROSITE" id="PS50089">
    <property type="entry name" value="ZF_RING_2"/>
    <property type="match status" value="1"/>
</dbReference>
<keyword evidence="5" id="KW-0862">Zinc</keyword>
<dbReference type="GO" id="GO:0005524">
    <property type="term" value="F:ATP binding"/>
    <property type="evidence" value="ECO:0007669"/>
    <property type="project" value="InterPro"/>
</dbReference>
<keyword evidence="1" id="KW-0479">Metal-binding</keyword>
<comment type="caution">
    <text evidence="11">The sequence shown here is derived from an EMBL/GenBank/DDBJ whole genome shotgun (WGS) entry which is preliminary data.</text>
</comment>
<keyword evidence="12" id="KW-1185">Reference proteome</keyword>
<evidence type="ECO:0000256" key="1">
    <source>
        <dbReference type="ARBA" id="ARBA00022723"/>
    </source>
</evidence>
<dbReference type="InterPro" id="IPR017907">
    <property type="entry name" value="Znf_RING_CS"/>
</dbReference>
<dbReference type="CDD" id="cd18070">
    <property type="entry name" value="DEXQc_SHPRH"/>
    <property type="match status" value="1"/>
</dbReference>
<dbReference type="GO" id="GO:0006974">
    <property type="term" value="P:DNA damage response"/>
    <property type="evidence" value="ECO:0007669"/>
    <property type="project" value="TreeGrafter"/>
</dbReference>
<dbReference type="SMART" id="SM00184">
    <property type="entry name" value="RING"/>
    <property type="match status" value="1"/>
</dbReference>
<dbReference type="GO" id="GO:0061630">
    <property type="term" value="F:ubiquitin protein ligase activity"/>
    <property type="evidence" value="ECO:0007669"/>
    <property type="project" value="TreeGrafter"/>
</dbReference>
<dbReference type="FunFam" id="3.40.50.10810:FF:000059">
    <property type="entry name" value="SNF2 family helicase/ATPase, putative"/>
    <property type="match status" value="1"/>
</dbReference>